<dbReference type="InterPro" id="IPR027417">
    <property type="entry name" value="P-loop_NTPase"/>
</dbReference>
<sequence>MGPGRRPTAYLHIGPHKTGSTSIQHFCRTNYERLVELGLYFPLLIGEHGRPARNHQDLGTRPEIRRNGDLKPGAMLWSEIDDIACKAGMDVLLSSEMFCNSFTVREMFPRILTFFEKRGYRVVVIAYVRDQPAWLNSKYVQSQKRMSRLISFEAFCAEAAESGGADPERYLRRFVDEPRCELQVVSFEQAAKAGLERDFIRRCGISDDATLEDVQLRNPNAGAKSVYAAQEIMRRAGPKLMSLNGFGPVYADFKQRCQRLGYDRTPYVALDQTAYERIRSQYAPTNERFARARFGRSWAELYPPRTYARSMFEPAKASKPELDELEDLIMTAVDRLALLADAKKAKRLRKAALAD</sequence>
<name>A0A9E6R792_9HYPH</name>
<evidence type="ECO:0000313" key="2">
    <source>
        <dbReference type="Proteomes" id="UP000825701"/>
    </source>
</evidence>
<gene>
    <name evidence="1" type="ORF">K6K41_21155</name>
</gene>
<organism evidence="1 2">
    <name type="scientific">Chenggangzhangella methanolivorans</name>
    <dbReference type="NCBI Taxonomy" id="1437009"/>
    <lineage>
        <taxon>Bacteria</taxon>
        <taxon>Pseudomonadati</taxon>
        <taxon>Pseudomonadota</taxon>
        <taxon>Alphaproteobacteria</taxon>
        <taxon>Hyphomicrobiales</taxon>
        <taxon>Methylopilaceae</taxon>
        <taxon>Chenggangzhangella</taxon>
    </lineage>
</organism>
<dbReference type="AlphaFoldDB" id="A0A9E6R792"/>
<dbReference type="KEGG" id="cmet:K6K41_21155"/>
<keyword evidence="2" id="KW-1185">Reference proteome</keyword>
<dbReference type="EMBL" id="CP081869">
    <property type="protein sequence ID" value="QZN99278.1"/>
    <property type="molecule type" value="Genomic_DNA"/>
</dbReference>
<evidence type="ECO:0008006" key="3">
    <source>
        <dbReference type="Google" id="ProtNLM"/>
    </source>
</evidence>
<reference evidence="1" key="1">
    <citation type="submission" date="2021-08" db="EMBL/GenBank/DDBJ databases">
        <authorList>
            <person name="Zhang H."/>
            <person name="Xu M."/>
            <person name="Yu Z."/>
            <person name="Yang L."/>
            <person name="Cai Y."/>
        </authorList>
    </citation>
    <scope>NUCLEOTIDE SEQUENCE</scope>
    <source>
        <strain evidence="1">CHL1</strain>
    </source>
</reference>
<proteinExistence type="predicted"/>
<dbReference type="SUPFAM" id="SSF52540">
    <property type="entry name" value="P-loop containing nucleoside triphosphate hydrolases"/>
    <property type="match status" value="1"/>
</dbReference>
<accession>A0A9E6R792</accession>
<dbReference type="RefSeq" id="WP_261402328.1">
    <property type="nucleotide sequence ID" value="NZ_CP081869.1"/>
</dbReference>
<protein>
    <recommendedName>
        <fullName evidence="3">Sulfotransferase family protein</fullName>
    </recommendedName>
</protein>
<dbReference type="Proteomes" id="UP000825701">
    <property type="component" value="Chromosome"/>
</dbReference>
<evidence type="ECO:0000313" key="1">
    <source>
        <dbReference type="EMBL" id="QZN99278.1"/>
    </source>
</evidence>